<gene>
    <name evidence="1" type="ORF">DIT97_16560</name>
</gene>
<accession>A0A3D3R963</accession>
<evidence type="ECO:0000313" key="2">
    <source>
        <dbReference type="Proteomes" id="UP000263642"/>
    </source>
</evidence>
<organism evidence="1 2">
    <name type="scientific">Gimesia maris</name>
    <dbReference type="NCBI Taxonomy" id="122"/>
    <lineage>
        <taxon>Bacteria</taxon>
        <taxon>Pseudomonadati</taxon>
        <taxon>Planctomycetota</taxon>
        <taxon>Planctomycetia</taxon>
        <taxon>Planctomycetales</taxon>
        <taxon>Planctomycetaceae</taxon>
        <taxon>Gimesia</taxon>
    </lineage>
</organism>
<sequence>MQNCLAVYTVKRAITGGRLAEIAQSVGIDLRFMALGGQIASNTEAIRGKALPDVNGGALLIVGGFEEDQENLIDFDTRLSQGDQPALARKLNGGLLPWCELYSNKFNYEKACLQDQTEQAKLDASVTQKQLSVLKAAKIRYLIYNQSQTTKGNQLMKTLTPALAEAVDGIVADYQR</sequence>
<comment type="caution">
    <text evidence="1">The sequence shown here is derived from an EMBL/GenBank/DDBJ whole genome shotgun (WGS) entry which is preliminary data.</text>
</comment>
<dbReference type="Proteomes" id="UP000263642">
    <property type="component" value="Unassembled WGS sequence"/>
</dbReference>
<reference evidence="1 2" key="1">
    <citation type="journal article" date="2018" name="Nat. Biotechnol.">
        <title>A standardized bacterial taxonomy based on genome phylogeny substantially revises the tree of life.</title>
        <authorList>
            <person name="Parks D.H."/>
            <person name="Chuvochina M."/>
            <person name="Waite D.W."/>
            <person name="Rinke C."/>
            <person name="Skarshewski A."/>
            <person name="Chaumeil P.A."/>
            <person name="Hugenholtz P."/>
        </authorList>
    </citation>
    <scope>NUCLEOTIDE SEQUENCE [LARGE SCALE GENOMIC DNA]</scope>
    <source>
        <strain evidence="1">UBA9375</strain>
    </source>
</reference>
<evidence type="ECO:0000313" key="1">
    <source>
        <dbReference type="EMBL" id="HCO24557.1"/>
    </source>
</evidence>
<proteinExistence type="predicted"/>
<dbReference type="AlphaFoldDB" id="A0A3D3R963"/>
<dbReference type="EMBL" id="DQAY01000102">
    <property type="protein sequence ID" value="HCO24557.1"/>
    <property type="molecule type" value="Genomic_DNA"/>
</dbReference>
<name>A0A3D3R963_9PLAN</name>
<protein>
    <submittedName>
        <fullName evidence="1">Uncharacterized protein</fullName>
    </submittedName>
</protein>